<reference evidence="2 4" key="1">
    <citation type="journal article" date="2015" name="Genome Biol. Evol.">
        <title>Comparative Genomics of a Bacterivorous Green Alga Reveals Evolutionary Causalities and Consequences of Phago-Mixotrophic Mode of Nutrition.</title>
        <authorList>
            <person name="Burns J.A."/>
            <person name="Paasch A."/>
            <person name="Narechania A."/>
            <person name="Kim E."/>
        </authorList>
    </citation>
    <scope>NUCLEOTIDE SEQUENCE [LARGE SCALE GENOMIC DNA]</scope>
    <source>
        <strain evidence="2">PLY_AMNH</strain>
    </source>
</reference>
<organism evidence="2 4">
    <name type="scientific">Cymbomonas tetramitiformis</name>
    <dbReference type="NCBI Taxonomy" id="36881"/>
    <lineage>
        <taxon>Eukaryota</taxon>
        <taxon>Viridiplantae</taxon>
        <taxon>Chlorophyta</taxon>
        <taxon>Pyramimonadophyceae</taxon>
        <taxon>Pyramimonadales</taxon>
        <taxon>Pyramimonadaceae</taxon>
        <taxon>Cymbomonas</taxon>
    </lineage>
</organism>
<name>A0AAE0BWQ5_9CHLO</name>
<dbReference type="EMBL" id="LGRX02028348">
    <property type="protein sequence ID" value="KAK3248172.1"/>
    <property type="molecule type" value="Genomic_DNA"/>
</dbReference>
<feature type="region of interest" description="Disordered" evidence="1">
    <location>
        <begin position="1"/>
        <end position="20"/>
    </location>
</feature>
<evidence type="ECO:0000313" key="4">
    <source>
        <dbReference type="Proteomes" id="UP001190700"/>
    </source>
</evidence>
<keyword evidence="4" id="KW-1185">Reference proteome</keyword>
<comment type="caution">
    <text evidence="2">The sequence shown here is derived from an EMBL/GenBank/DDBJ whole genome shotgun (WGS) entry which is preliminary data.</text>
</comment>
<feature type="compositionally biased region" description="Acidic residues" evidence="1">
    <location>
        <begin position="76"/>
        <end position="93"/>
    </location>
</feature>
<evidence type="ECO:0000256" key="1">
    <source>
        <dbReference type="SAM" id="MobiDB-lite"/>
    </source>
</evidence>
<feature type="region of interest" description="Disordered" evidence="1">
    <location>
        <begin position="27"/>
        <end position="108"/>
    </location>
</feature>
<gene>
    <name evidence="3" type="ORF">CYMTET_42353</name>
    <name evidence="2" type="ORF">CYMTET_46856</name>
</gene>
<sequence length="136" mass="14919">MPDAAKGKEFVAPFDFSNSEPACYGIPHYGRKYGSCPPGQRRAAGHSDSDDPHGRDNRGDREETVAGMSSSGEFTDISDDETTADADDNDEEPFDIKSAISATQENREEMEKKGVHIVLYGQAMAWVPISYINLRS</sequence>
<dbReference type="AlphaFoldDB" id="A0AAE0BWQ5"/>
<protein>
    <submittedName>
        <fullName evidence="2">Uncharacterized protein</fullName>
    </submittedName>
</protein>
<evidence type="ECO:0000313" key="2">
    <source>
        <dbReference type="EMBL" id="KAK3243494.1"/>
    </source>
</evidence>
<reference evidence="2" key="2">
    <citation type="submission" date="2023-06" db="EMBL/GenBank/DDBJ databases">
        <title>Long-read-based genome assembly of the green algal bacterivore Cymbomonas tetramitiformis.</title>
        <authorList>
            <person name="Gyaltshen Y."/>
            <person name="Rozenberg A."/>
            <person name="Paasch A."/>
            <person name="Burns J.A."/>
            <person name="Warring S."/>
            <person name="Larson R."/>
            <person name="Maurer-Alcala X."/>
            <person name="Dacks J."/>
            <person name="Kim E."/>
        </authorList>
    </citation>
    <scope>NUCLEOTIDE SEQUENCE</scope>
    <source>
        <strain evidence="2">PLY_AMNH</strain>
    </source>
</reference>
<dbReference type="Proteomes" id="UP001190700">
    <property type="component" value="Unassembled WGS sequence"/>
</dbReference>
<feature type="compositionally biased region" description="Basic and acidic residues" evidence="1">
    <location>
        <begin position="45"/>
        <end position="64"/>
    </location>
</feature>
<evidence type="ECO:0000313" key="3">
    <source>
        <dbReference type="EMBL" id="KAK3248172.1"/>
    </source>
</evidence>
<accession>A0AAE0BWQ5</accession>
<dbReference type="EMBL" id="LGRX02032823">
    <property type="protein sequence ID" value="KAK3243494.1"/>
    <property type="molecule type" value="Genomic_DNA"/>
</dbReference>
<proteinExistence type="predicted"/>